<dbReference type="Proteomes" id="UP000240258">
    <property type="component" value="Chromosome"/>
</dbReference>
<reference evidence="3" key="1">
    <citation type="journal article" date="2018" name="MSphere">
        <title>Fusobacterium Genomics Using MinION and Illumina Sequencing Enables Genome Completion and Correction.</title>
        <authorList>
            <person name="Todd S.M."/>
            <person name="Settlage R.E."/>
            <person name="Lahmers K.K."/>
            <person name="Slade D.J."/>
        </authorList>
    </citation>
    <scope>NUCLEOTIDE SEQUENCE [LARGE SCALE GENOMIC DNA]</scope>
    <source>
        <strain evidence="3">ATCC 9817</strain>
    </source>
</reference>
<keyword evidence="3" id="KW-1185">Reference proteome</keyword>
<dbReference type="GeneID" id="62763661"/>
<sequence>MISFQSKTTFDIILIITNLCTFFFILIKGLIKIYNDKKINYLKVFCETYNHYDKGFILYLNIVSEKPININNIFLTLGKNKFNPVRQITESTIGIDYTHTSLDKTFPLFKSSFYLQPFIVSKIFIIFKDQELKNFKEISNEINLNIDLLFTIKKIKLKSLLQSSLPLKKYLKEYLNNELEDRFDDIDDKDRGILSDL</sequence>
<evidence type="ECO:0000313" key="2">
    <source>
        <dbReference type="EMBL" id="AVQ19218.1"/>
    </source>
</evidence>
<gene>
    <name evidence="2" type="ORF">C4N19_08985</name>
</gene>
<proteinExistence type="predicted"/>
<evidence type="ECO:0000256" key="1">
    <source>
        <dbReference type="SAM" id="Phobius"/>
    </source>
</evidence>
<keyword evidence="1" id="KW-0472">Membrane</keyword>
<name>A0ABM6TXT0_FUSMR</name>
<protein>
    <submittedName>
        <fullName evidence="2">Uncharacterized protein</fullName>
    </submittedName>
</protein>
<dbReference type="EMBL" id="CP028102">
    <property type="protein sequence ID" value="AVQ19218.1"/>
    <property type="molecule type" value="Genomic_DNA"/>
</dbReference>
<feature type="transmembrane region" description="Helical" evidence="1">
    <location>
        <begin position="12"/>
        <end position="31"/>
    </location>
</feature>
<dbReference type="RefSeq" id="WP_005885656.1">
    <property type="nucleotide sequence ID" value="NZ_CP028102.1"/>
</dbReference>
<organism evidence="2 3">
    <name type="scientific">Fusobacterium mortiferum ATCC 9817</name>
    <dbReference type="NCBI Taxonomy" id="469616"/>
    <lineage>
        <taxon>Bacteria</taxon>
        <taxon>Fusobacteriati</taxon>
        <taxon>Fusobacteriota</taxon>
        <taxon>Fusobacteriia</taxon>
        <taxon>Fusobacteriales</taxon>
        <taxon>Fusobacteriaceae</taxon>
        <taxon>Fusobacterium</taxon>
    </lineage>
</organism>
<evidence type="ECO:0000313" key="3">
    <source>
        <dbReference type="Proteomes" id="UP000240258"/>
    </source>
</evidence>
<keyword evidence="1" id="KW-0812">Transmembrane</keyword>
<accession>A0ABM6TXT0</accession>
<keyword evidence="1" id="KW-1133">Transmembrane helix</keyword>